<evidence type="ECO:0000313" key="10">
    <source>
        <dbReference type="Proteomes" id="UP000078541"/>
    </source>
</evidence>
<dbReference type="GO" id="GO:0050909">
    <property type="term" value="P:sensory perception of taste"/>
    <property type="evidence" value="ECO:0007669"/>
    <property type="project" value="InterPro"/>
</dbReference>
<dbReference type="InterPro" id="IPR013604">
    <property type="entry name" value="7TM_chemorcpt"/>
</dbReference>
<proteinExistence type="predicted"/>
<feature type="transmembrane region" description="Helical" evidence="8">
    <location>
        <begin position="188"/>
        <end position="210"/>
    </location>
</feature>
<dbReference type="GO" id="GO:0043025">
    <property type="term" value="C:neuronal cell body"/>
    <property type="evidence" value="ECO:0007669"/>
    <property type="project" value="TreeGrafter"/>
</dbReference>
<dbReference type="GO" id="GO:0030424">
    <property type="term" value="C:axon"/>
    <property type="evidence" value="ECO:0007669"/>
    <property type="project" value="TreeGrafter"/>
</dbReference>
<evidence type="ECO:0000256" key="4">
    <source>
        <dbReference type="ARBA" id="ARBA00022989"/>
    </source>
</evidence>
<keyword evidence="3 8" id="KW-0812">Transmembrane</keyword>
<evidence type="ECO:0000256" key="1">
    <source>
        <dbReference type="ARBA" id="ARBA00004651"/>
    </source>
</evidence>
<keyword evidence="10" id="KW-1185">Reference proteome</keyword>
<feature type="transmembrane region" description="Helical" evidence="8">
    <location>
        <begin position="148"/>
        <end position="168"/>
    </location>
</feature>
<keyword evidence="2" id="KW-1003">Cell membrane</keyword>
<comment type="subcellular location">
    <subcellularLocation>
        <location evidence="1">Cell membrane</location>
        <topology evidence="1">Multi-pass membrane protein</topology>
    </subcellularLocation>
</comment>
<evidence type="ECO:0000256" key="8">
    <source>
        <dbReference type="SAM" id="Phobius"/>
    </source>
</evidence>
<protein>
    <recommendedName>
        <fullName evidence="11">Gustatory receptor</fullName>
    </recommendedName>
</protein>
<dbReference type="PANTHER" id="PTHR21143:SF133">
    <property type="entry name" value="GUSTATORY AND PHEROMONE RECEPTOR 32A-RELATED"/>
    <property type="match status" value="1"/>
</dbReference>
<evidence type="ECO:0008006" key="11">
    <source>
        <dbReference type="Google" id="ProtNLM"/>
    </source>
</evidence>
<dbReference type="GO" id="GO:0007165">
    <property type="term" value="P:signal transduction"/>
    <property type="evidence" value="ECO:0007669"/>
    <property type="project" value="UniProtKB-KW"/>
</dbReference>
<dbReference type="GO" id="GO:0008049">
    <property type="term" value="P:male courtship behavior"/>
    <property type="evidence" value="ECO:0007669"/>
    <property type="project" value="TreeGrafter"/>
</dbReference>
<dbReference type="Pfam" id="PF08395">
    <property type="entry name" value="7tm_7"/>
    <property type="match status" value="2"/>
</dbReference>
<evidence type="ECO:0000256" key="2">
    <source>
        <dbReference type="ARBA" id="ARBA00022475"/>
    </source>
</evidence>
<evidence type="ECO:0000256" key="6">
    <source>
        <dbReference type="ARBA" id="ARBA00023170"/>
    </source>
</evidence>
<dbReference type="AlphaFoldDB" id="A0A195ESP8"/>
<feature type="transmembrane region" description="Helical" evidence="8">
    <location>
        <begin position="110"/>
        <end position="128"/>
    </location>
</feature>
<dbReference type="GO" id="GO:0005886">
    <property type="term" value="C:plasma membrane"/>
    <property type="evidence" value="ECO:0007669"/>
    <property type="project" value="UniProtKB-SubCell"/>
</dbReference>
<evidence type="ECO:0000256" key="3">
    <source>
        <dbReference type="ARBA" id="ARBA00022692"/>
    </source>
</evidence>
<dbReference type="GO" id="GO:0007635">
    <property type="term" value="P:chemosensory behavior"/>
    <property type="evidence" value="ECO:0007669"/>
    <property type="project" value="TreeGrafter"/>
</dbReference>
<accession>A0A195ESP8</accession>
<keyword evidence="6" id="KW-0675">Receptor</keyword>
<dbReference type="PANTHER" id="PTHR21143">
    <property type="entry name" value="INVERTEBRATE GUSTATORY RECEPTOR"/>
    <property type="match status" value="1"/>
</dbReference>
<reference evidence="9 10" key="1">
    <citation type="submission" date="2016-03" db="EMBL/GenBank/DDBJ databases">
        <title>Trachymyrmex septentrionalis WGS genome.</title>
        <authorList>
            <person name="Nygaard S."/>
            <person name="Hu H."/>
            <person name="Boomsma J."/>
            <person name="Zhang G."/>
        </authorList>
    </citation>
    <scope>NUCLEOTIDE SEQUENCE [LARGE SCALE GENOMIC DNA]</scope>
    <source>
        <strain evidence="9">Tsep2-gDNA-1</strain>
        <tissue evidence="9">Whole body</tissue>
    </source>
</reference>
<evidence type="ECO:0000256" key="5">
    <source>
        <dbReference type="ARBA" id="ARBA00023136"/>
    </source>
</evidence>
<evidence type="ECO:0000313" key="9">
    <source>
        <dbReference type="EMBL" id="KYN31258.1"/>
    </source>
</evidence>
<organism evidence="9 10">
    <name type="scientific">Trachymyrmex septentrionalis</name>
    <dbReference type="NCBI Taxonomy" id="34720"/>
    <lineage>
        <taxon>Eukaryota</taxon>
        <taxon>Metazoa</taxon>
        <taxon>Ecdysozoa</taxon>
        <taxon>Arthropoda</taxon>
        <taxon>Hexapoda</taxon>
        <taxon>Insecta</taxon>
        <taxon>Pterygota</taxon>
        <taxon>Neoptera</taxon>
        <taxon>Endopterygota</taxon>
        <taxon>Hymenoptera</taxon>
        <taxon>Apocrita</taxon>
        <taxon>Aculeata</taxon>
        <taxon>Formicoidea</taxon>
        <taxon>Formicidae</taxon>
        <taxon>Myrmicinae</taxon>
        <taxon>Trachymyrmex</taxon>
    </lineage>
</organism>
<dbReference type="EMBL" id="KQ981979">
    <property type="protein sequence ID" value="KYN31258.1"/>
    <property type="molecule type" value="Genomic_DNA"/>
</dbReference>
<evidence type="ECO:0000256" key="7">
    <source>
        <dbReference type="ARBA" id="ARBA00023224"/>
    </source>
</evidence>
<dbReference type="Proteomes" id="UP000078541">
    <property type="component" value="Unassembled WGS sequence"/>
</dbReference>
<keyword evidence="7" id="KW-0807">Transducer</keyword>
<sequence length="273" mass="32196">MACYFNWIVIDLRIIFSAILTDNYVKSNNILCAVLYLFLLFHNVSKFLLINYVCEIVSTKADATRYLLNKLSYSTFDVEVREIISQFSLQMTYKPLRFYGIGFFQFGSKFLYRFIMSIATVLVIVIQAHVNKHLHSELRKISRETDCIFGIQMTLEIGCYFACIATILKRIFCFTYDKNYIIINNEILYITVLIVWLFIYIFRLLLINYVCERVSTKANATGNFINKLSYLTYDTEIHENILQFLLQVTQAPLKFCGLKLFQFGYKFLYKVCY</sequence>
<name>A0A195ESP8_9HYME</name>
<dbReference type="GO" id="GO:0030425">
    <property type="term" value="C:dendrite"/>
    <property type="evidence" value="ECO:0007669"/>
    <property type="project" value="TreeGrafter"/>
</dbReference>
<keyword evidence="4 8" id="KW-1133">Transmembrane helix</keyword>
<keyword evidence="5 8" id="KW-0472">Membrane</keyword>
<gene>
    <name evidence="9" type="ORF">ALC56_14139</name>
</gene>